<dbReference type="Proteomes" id="UP000199199">
    <property type="component" value="Unassembled WGS sequence"/>
</dbReference>
<evidence type="ECO:0000256" key="1">
    <source>
        <dbReference type="SAM" id="MobiDB-lite"/>
    </source>
</evidence>
<evidence type="ECO:0008006" key="4">
    <source>
        <dbReference type="Google" id="ProtNLM"/>
    </source>
</evidence>
<gene>
    <name evidence="2" type="ORF">SAMN04488556_2100</name>
</gene>
<name>A0A1I6RTT4_9EURY</name>
<evidence type="ECO:0000313" key="3">
    <source>
        <dbReference type="Proteomes" id="UP000199199"/>
    </source>
</evidence>
<dbReference type="RefSeq" id="WP_175507151.1">
    <property type="nucleotide sequence ID" value="NZ_FOZS01000002.1"/>
</dbReference>
<dbReference type="EMBL" id="FOZS01000002">
    <property type="protein sequence ID" value="SFS68010.1"/>
    <property type="molecule type" value="Genomic_DNA"/>
</dbReference>
<protein>
    <recommendedName>
        <fullName evidence="4">Small CPxCG-related zinc finger protein</fullName>
    </recommendedName>
</protein>
<sequence>MSKRGIRTADSETQPINWHRTENGVTIRDEENPDAWVRMEFEAGVPPEHRLFMICPDCGAVFAQRSKPGHGTVCGDCGAEYEHE</sequence>
<accession>A0A1I6RTT4</accession>
<dbReference type="OrthoDB" id="165376at2157"/>
<organism evidence="2 3">
    <name type="scientific">Halostagnicola kamekurae</name>
    <dbReference type="NCBI Taxonomy" id="619731"/>
    <lineage>
        <taxon>Archaea</taxon>
        <taxon>Methanobacteriati</taxon>
        <taxon>Methanobacteriota</taxon>
        <taxon>Stenosarchaea group</taxon>
        <taxon>Halobacteria</taxon>
        <taxon>Halobacteriales</taxon>
        <taxon>Natrialbaceae</taxon>
        <taxon>Halostagnicola</taxon>
    </lineage>
</organism>
<evidence type="ECO:0000313" key="2">
    <source>
        <dbReference type="EMBL" id="SFS68010.1"/>
    </source>
</evidence>
<feature type="region of interest" description="Disordered" evidence="1">
    <location>
        <begin position="1"/>
        <end position="20"/>
    </location>
</feature>
<reference evidence="3" key="1">
    <citation type="submission" date="2016-10" db="EMBL/GenBank/DDBJ databases">
        <authorList>
            <person name="Varghese N."/>
            <person name="Submissions S."/>
        </authorList>
    </citation>
    <scope>NUCLEOTIDE SEQUENCE [LARGE SCALE GENOMIC DNA]</scope>
    <source>
        <strain evidence="3">DSM 22427</strain>
    </source>
</reference>
<keyword evidence="3" id="KW-1185">Reference proteome</keyword>
<dbReference type="AlphaFoldDB" id="A0A1I6RTT4"/>
<proteinExistence type="predicted"/>